<dbReference type="EMBL" id="JACOZA010000041">
    <property type="protein sequence ID" value="MBI2096849.1"/>
    <property type="molecule type" value="Genomic_DNA"/>
</dbReference>
<gene>
    <name evidence="3" type="ORF">HYT40_01695</name>
</gene>
<organism evidence="3 4">
    <name type="scientific">Candidatus Sungiibacteriota bacterium</name>
    <dbReference type="NCBI Taxonomy" id="2750080"/>
    <lineage>
        <taxon>Bacteria</taxon>
        <taxon>Candidatus Sungiibacteriota</taxon>
    </lineage>
</organism>
<feature type="coiled-coil region" evidence="1">
    <location>
        <begin position="42"/>
        <end position="83"/>
    </location>
</feature>
<evidence type="ECO:0000313" key="3">
    <source>
        <dbReference type="EMBL" id="MBI2096849.1"/>
    </source>
</evidence>
<dbReference type="Proteomes" id="UP000724148">
    <property type="component" value="Unassembled WGS sequence"/>
</dbReference>
<proteinExistence type="predicted"/>
<evidence type="ECO:0000256" key="2">
    <source>
        <dbReference type="SAM" id="Phobius"/>
    </source>
</evidence>
<protein>
    <submittedName>
        <fullName evidence="3">Uncharacterized protein</fullName>
    </submittedName>
</protein>
<dbReference type="AlphaFoldDB" id="A0A931WN16"/>
<sequence length="88" mass="9937">MMNFTPEYKSALYGGFWVAAFFISFMVAVAVFAQAPLPAATRESLTRQLEALEREADAIDKNIQAVQAEARTLKNELKLLDSQIRQRE</sequence>
<reference evidence="3" key="1">
    <citation type="submission" date="2020-07" db="EMBL/GenBank/DDBJ databases">
        <title>Huge and variable diversity of episymbiotic CPR bacteria and DPANN archaea in groundwater ecosystems.</title>
        <authorList>
            <person name="He C.Y."/>
            <person name="Keren R."/>
            <person name="Whittaker M."/>
            <person name="Farag I.F."/>
            <person name="Doudna J."/>
            <person name="Cate J.H.D."/>
            <person name="Banfield J.F."/>
        </authorList>
    </citation>
    <scope>NUCLEOTIDE SEQUENCE</scope>
    <source>
        <strain evidence="3">NC_groundwater_193_Ag_S-0.1um_51_7</strain>
    </source>
</reference>
<evidence type="ECO:0000256" key="1">
    <source>
        <dbReference type="SAM" id="Coils"/>
    </source>
</evidence>
<feature type="transmembrane region" description="Helical" evidence="2">
    <location>
        <begin position="12"/>
        <end position="33"/>
    </location>
</feature>
<name>A0A931WN16_9BACT</name>
<keyword evidence="2" id="KW-0812">Transmembrane</keyword>
<feature type="non-terminal residue" evidence="3">
    <location>
        <position position="88"/>
    </location>
</feature>
<comment type="caution">
    <text evidence="3">The sequence shown here is derived from an EMBL/GenBank/DDBJ whole genome shotgun (WGS) entry which is preliminary data.</text>
</comment>
<keyword evidence="2" id="KW-0472">Membrane</keyword>
<evidence type="ECO:0000313" key="4">
    <source>
        <dbReference type="Proteomes" id="UP000724148"/>
    </source>
</evidence>
<keyword evidence="2" id="KW-1133">Transmembrane helix</keyword>
<keyword evidence="1" id="KW-0175">Coiled coil</keyword>
<accession>A0A931WN16</accession>